<organism evidence="2 3">
    <name type="scientific">Calycina marina</name>
    <dbReference type="NCBI Taxonomy" id="1763456"/>
    <lineage>
        <taxon>Eukaryota</taxon>
        <taxon>Fungi</taxon>
        <taxon>Dikarya</taxon>
        <taxon>Ascomycota</taxon>
        <taxon>Pezizomycotina</taxon>
        <taxon>Leotiomycetes</taxon>
        <taxon>Helotiales</taxon>
        <taxon>Pezizellaceae</taxon>
        <taxon>Calycina</taxon>
    </lineage>
</organism>
<feature type="transmembrane region" description="Helical" evidence="1">
    <location>
        <begin position="126"/>
        <end position="145"/>
    </location>
</feature>
<evidence type="ECO:0000256" key="1">
    <source>
        <dbReference type="SAM" id="Phobius"/>
    </source>
</evidence>
<evidence type="ECO:0000313" key="2">
    <source>
        <dbReference type="EMBL" id="KAG9240062.1"/>
    </source>
</evidence>
<dbReference type="Proteomes" id="UP000887226">
    <property type="component" value="Unassembled WGS sequence"/>
</dbReference>
<evidence type="ECO:0000313" key="3">
    <source>
        <dbReference type="Proteomes" id="UP000887226"/>
    </source>
</evidence>
<protein>
    <submittedName>
        <fullName evidence="2">Uncharacterized protein</fullName>
    </submittedName>
</protein>
<accession>A0A9P7YVB8</accession>
<proteinExistence type="predicted"/>
<feature type="transmembrane region" description="Helical" evidence="1">
    <location>
        <begin position="208"/>
        <end position="228"/>
    </location>
</feature>
<sequence>MVIFGSMFITTNLLIQDGFDLSRYQFGQSLGVSSSHHQRPLVESQSTPSLRCSTAQRWVYHIAAIYGRIPYLTIFRDGEQIQSTTIEEASASIESDRIKAILHPESRPYSGSQDLRRTTITRPARLFLAGPIGFIVSIMLAGHSYTSAPKPCPSSTTNSASPDISPYSFFSLSQLASSLASSPEFTIDDCLYSAMAAGPHSPFPLRALTLPCYATIIGFIPIGFHQGIHMHTLRMSRQYVHHLHLLRARRFVLVNRKADVHECRPELSVGGIGGCRDCLLFDTGAI</sequence>
<keyword evidence="1" id="KW-1133">Transmembrane helix</keyword>
<dbReference type="EMBL" id="MU254613">
    <property type="protein sequence ID" value="KAG9240062.1"/>
    <property type="molecule type" value="Genomic_DNA"/>
</dbReference>
<keyword evidence="1" id="KW-0472">Membrane</keyword>
<name>A0A9P7YVB8_9HELO</name>
<comment type="caution">
    <text evidence="2">The sequence shown here is derived from an EMBL/GenBank/DDBJ whole genome shotgun (WGS) entry which is preliminary data.</text>
</comment>
<reference evidence="2" key="1">
    <citation type="journal article" date="2021" name="IMA Fungus">
        <title>Genomic characterization of three marine fungi, including Emericellopsis atlantica sp. nov. with signatures of a generalist lifestyle and marine biomass degradation.</title>
        <authorList>
            <person name="Hagestad O.C."/>
            <person name="Hou L."/>
            <person name="Andersen J.H."/>
            <person name="Hansen E.H."/>
            <person name="Altermark B."/>
            <person name="Li C."/>
            <person name="Kuhnert E."/>
            <person name="Cox R.J."/>
            <person name="Crous P.W."/>
            <person name="Spatafora J.W."/>
            <person name="Lail K."/>
            <person name="Amirebrahimi M."/>
            <person name="Lipzen A."/>
            <person name="Pangilinan J."/>
            <person name="Andreopoulos W."/>
            <person name="Hayes R.D."/>
            <person name="Ng V."/>
            <person name="Grigoriev I.V."/>
            <person name="Jackson S.A."/>
            <person name="Sutton T.D.S."/>
            <person name="Dobson A.D.W."/>
            <person name="Rama T."/>
        </authorList>
    </citation>
    <scope>NUCLEOTIDE SEQUENCE</scope>
    <source>
        <strain evidence="2">TRa3180A</strain>
    </source>
</reference>
<keyword evidence="1" id="KW-0812">Transmembrane</keyword>
<keyword evidence="3" id="KW-1185">Reference proteome</keyword>
<dbReference type="AlphaFoldDB" id="A0A9P7YVB8"/>
<gene>
    <name evidence="2" type="ORF">BJ878DRAFT_322936</name>
</gene>